<evidence type="ECO:0000313" key="3">
    <source>
        <dbReference type="EMBL" id="KAG7504873.1"/>
    </source>
</evidence>
<comment type="caution">
    <text evidence="3">The sequence shown here is derived from an EMBL/GenBank/DDBJ whole genome shotgun (WGS) entry which is preliminary data.</text>
</comment>
<proteinExistence type="inferred from homology"/>
<name>A0AAV6RHX8_SOLSE</name>
<dbReference type="GO" id="GO:0005576">
    <property type="term" value="C:extracellular region"/>
    <property type="evidence" value="ECO:0007669"/>
    <property type="project" value="InterPro"/>
</dbReference>
<accession>A0AAV6RHX8</accession>
<dbReference type="PANTHER" id="PTHR14096">
    <property type="entry name" value="APOLIPOPROTEIN L"/>
    <property type="match status" value="1"/>
</dbReference>
<dbReference type="GO" id="GO:0006869">
    <property type="term" value="P:lipid transport"/>
    <property type="evidence" value="ECO:0007669"/>
    <property type="project" value="InterPro"/>
</dbReference>
<gene>
    <name evidence="3" type="ORF">JOB18_018697</name>
</gene>
<feature type="region of interest" description="Disordered" evidence="2">
    <location>
        <begin position="1"/>
        <end position="25"/>
    </location>
</feature>
<dbReference type="InterPro" id="IPR008405">
    <property type="entry name" value="ApoL"/>
</dbReference>
<dbReference type="PANTHER" id="PTHR14096:SF57">
    <property type="entry name" value="APOLIPOPROTEIN L4"/>
    <property type="match status" value="1"/>
</dbReference>
<evidence type="ECO:0000256" key="2">
    <source>
        <dbReference type="SAM" id="MobiDB-lite"/>
    </source>
</evidence>
<dbReference type="Pfam" id="PF05461">
    <property type="entry name" value="ApoL"/>
    <property type="match status" value="1"/>
</dbReference>
<protein>
    <submittedName>
        <fullName evidence="3">Apolipo L4</fullName>
    </submittedName>
</protein>
<dbReference type="GO" id="GO:0042157">
    <property type="term" value="P:lipoprotein metabolic process"/>
    <property type="evidence" value="ECO:0007669"/>
    <property type="project" value="InterPro"/>
</dbReference>
<dbReference type="Proteomes" id="UP000693946">
    <property type="component" value="Linkage Group LG19"/>
</dbReference>
<organism evidence="3 4">
    <name type="scientific">Solea senegalensis</name>
    <name type="common">Senegalese sole</name>
    <dbReference type="NCBI Taxonomy" id="28829"/>
    <lineage>
        <taxon>Eukaryota</taxon>
        <taxon>Metazoa</taxon>
        <taxon>Chordata</taxon>
        <taxon>Craniata</taxon>
        <taxon>Vertebrata</taxon>
        <taxon>Euteleostomi</taxon>
        <taxon>Actinopterygii</taxon>
        <taxon>Neopterygii</taxon>
        <taxon>Teleostei</taxon>
        <taxon>Neoteleostei</taxon>
        <taxon>Acanthomorphata</taxon>
        <taxon>Carangaria</taxon>
        <taxon>Pleuronectiformes</taxon>
        <taxon>Pleuronectoidei</taxon>
        <taxon>Soleidae</taxon>
        <taxon>Solea</taxon>
    </lineage>
</organism>
<evidence type="ECO:0000256" key="1">
    <source>
        <dbReference type="ARBA" id="ARBA00010090"/>
    </source>
</evidence>
<dbReference type="EMBL" id="JAGKHQ010000011">
    <property type="protein sequence ID" value="KAG7504873.1"/>
    <property type="molecule type" value="Genomic_DNA"/>
</dbReference>
<keyword evidence="4" id="KW-1185">Reference proteome</keyword>
<comment type="similarity">
    <text evidence="1">Belongs to the apolipoprotein L family.</text>
</comment>
<dbReference type="GO" id="GO:0016020">
    <property type="term" value="C:membrane"/>
    <property type="evidence" value="ECO:0007669"/>
    <property type="project" value="TreeGrafter"/>
</dbReference>
<evidence type="ECO:0000313" key="4">
    <source>
        <dbReference type="Proteomes" id="UP000693946"/>
    </source>
</evidence>
<sequence>MKSIKNKPSEKRVHSEEQEEADSAQRKELQETLFHYITDTITYTDMVRGFCDMSSKWLLRRETELNMMTDIKKREELAAVMEDTREGLAKLDPFLDALEKLAVTSPHVFTHNRVLVFPEGTSFECVEVIINAARQLCPLLLEFKRDAQVFFMPKLQNVEVLAYQLEKYIQTTQKICATLKKRFLSDFKLKTMDETVVNLPVDVSEDDVRRMLDHVNQLDEIRMNEHFRMVFLFQGESCDTFISEFSKRHPTMVQSLQDLEDVAVQLDRMNKGAKISSVTGSSVGAIGGVLSIVGLALIPVTAGLSLGLTATGLGLGITSGVNSAVTTATEIGVNAKQQNKAKEVFQRFMEDVQSLQGCLDDVTNETLSKMEKDLIDLAEGVDGVLNNDKLNKEVIAGVGKVVAEEGRALLNVPRLVSDIPDIGQAAAKGSLALSKSARAGLIGLNALFIGMDVFFICKDSISLAKGTETEVSQFIRARAALWRSEVEAFQRMHDSLCKGQPTSEKNEALLETPYYPDSCTNNKEI</sequence>
<dbReference type="AlphaFoldDB" id="A0AAV6RHX8"/>
<feature type="compositionally biased region" description="Basic and acidic residues" evidence="2">
    <location>
        <begin position="7"/>
        <end position="16"/>
    </location>
</feature>
<dbReference type="GO" id="GO:0008289">
    <property type="term" value="F:lipid binding"/>
    <property type="evidence" value="ECO:0007669"/>
    <property type="project" value="InterPro"/>
</dbReference>
<reference evidence="3 4" key="1">
    <citation type="journal article" date="2021" name="Sci. Rep.">
        <title>Chromosome anchoring in Senegalese sole (Solea senegalensis) reveals sex-associated markers and genome rearrangements in flatfish.</title>
        <authorList>
            <person name="Guerrero-Cozar I."/>
            <person name="Gomez-Garrido J."/>
            <person name="Berbel C."/>
            <person name="Martinez-Blanch J.F."/>
            <person name="Alioto T."/>
            <person name="Claros M.G."/>
            <person name="Gagnaire P.A."/>
            <person name="Manchado M."/>
        </authorList>
    </citation>
    <scope>NUCLEOTIDE SEQUENCE [LARGE SCALE GENOMIC DNA]</scope>
    <source>
        <strain evidence="3">Sse05_10M</strain>
    </source>
</reference>